<comment type="caution">
    <text evidence="2">The sequence shown here is derived from an EMBL/GenBank/DDBJ whole genome shotgun (WGS) entry which is preliminary data.</text>
</comment>
<reference evidence="2 3" key="1">
    <citation type="submission" date="2013-02" db="EMBL/GenBank/DDBJ databases">
        <title>The Genome Sequence of Enterococcus pallens BAA-351.</title>
        <authorList>
            <consortium name="The Broad Institute Genome Sequencing Platform"/>
            <consortium name="The Broad Institute Genome Sequencing Center for Infectious Disease"/>
            <person name="Earl A.M."/>
            <person name="Gilmore M.S."/>
            <person name="Lebreton F."/>
            <person name="Walker B."/>
            <person name="Young S.K."/>
            <person name="Zeng Q."/>
            <person name="Gargeya S."/>
            <person name="Fitzgerald M."/>
            <person name="Haas B."/>
            <person name="Abouelleil A."/>
            <person name="Alvarado L."/>
            <person name="Arachchi H.M."/>
            <person name="Berlin A.M."/>
            <person name="Chapman S.B."/>
            <person name="Dewar J."/>
            <person name="Goldberg J."/>
            <person name="Griggs A."/>
            <person name="Gujja S."/>
            <person name="Hansen M."/>
            <person name="Howarth C."/>
            <person name="Imamovic A."/>
            <person name="Larimer J."/>
            <person name="McCowan C."/>
            <person name="Murphy C."/>
            <person name="Neiman D."/>
            <person name="Pearson M."/>
            <person name="Priest M."/>
            <person name="Roberts A."/>
            <person name="Saif S."/>
            <person name="Shea T."/>
            <person name="Sisk P."/>
            <person name="Sykes S."/>
            <person name="Wortman J."/>
            <person name="Nusbaum C."/>
            <person name="Birren B."/>
        </authorList>
    </citation>
    <scope>NUCLEOTIDE SEQUENCE [LARGE SCALE GENOMIC DNA]</scope>
    <source>
        <strain evidence="2 3">ATCC BAA-351</strain>
    </source>
</reference>
<feature type="transmembrane region" description="Helical" evidence="1">
    <location>
        <begin position="6"/>
        <end position="26"/>
    </location>
</feature>
<evidence type="ECO:0000313" key="2">
    <source>
        <dbReference type="EMBL" id="EOH90117.1"/>
    </source>
</evidence>
<keyword evidence="1" id="KW-1133">Transmembrane helix</keyword>
<name>R2Q0M9_9ENTE</name>
<keyword evidence="1" id="KW-0812">Transmembrane</keyword>
<dbReference type="RefSeq" id="WP_010758891.1">
    <property type="nucleotide sequence ID" value="NZ_ASWD01000005.1"/>
</dbReference>
<evidence type="ECO:0008006" key="4">
    <source>
        <dbReference type="Google" id="ProtNLM"/>
    </source>
</evidence>
<dbReference type="HOGENOM" id="CLU_1862104_0_0_9"/>
<dbReference type="EMBL" id="AJAQ01000036">
    <property type="protein sequence ID" value="EOH90117.1"/>
    <property type="molecule type" value="Genomic_DNA"/>
</dbReference>
<organism evidence="2 3">
    <name type="scientific">Enterococcus pallens ATCC BAA-351</name>
    <dbReference type="NCBI Taxonomy" id="1158607"/>
    <lineage>
        <taxon>Bacteria</taxon>
        <taxon>Bacillati</taxon>
        <taxon>Bacillota</taxon>
        <taxon>Bacilli</taxon>
        <taxon>Lactobacillales</taxon>
        <taxon>Enterococcaceae</taxon>
        <taxon>Enterococcus</taxon>
    </lineage>
</organism>
<protein>
    <recommendedName>
        <fullName evidence="4">EbsA protein</fullName>
    </recommendedName>
</protein>
<dbReference type="Proteomes" id="UP000013782">
    <property type="component" value="Unassembled WGS sequence"/>
</dbReference>
<dbReference type="AlphaFoldDB" id="R2Q0M9"/>
<dbReference type="eggNOG" id="ENOG5032IJA">
    <property type="taxonomic scope" value="Bacteria"/>
</dbReference>
<sequence>MKKVIVWNWAYVVSIGLFLIFLIYWCQFAYTHGYGEQTSFWIFFPLMFLLSCLALWGQFTTFQIRNKQLEVLSFGSLRKKSFDLKKVTVTFDKKVIISGKSPNMYPIDIRDKQTNKLTRINCGKRRTEAFKVFWKTR</sequence>
<proteinExistence type="predicted"/>
<keyword evidence="3" id="KW-1185">Reference proteome</keyword>
<evidence type="ECO:0000313" key="3">
    <source>
        <dbReference type="Proteomes" id="UP000013782"/>
    </source>
</evidence>
<keyword evidence="1" id="KW-0472">Membrane</keyword>
<gene>
    <name evidence="2" type="ORF">UAU_03946</name>
</gene>
<accession>R2Q0M9</accession>
<evidence type="ECO:0000256" key="1">
    <source>
        <dbReference type="SAM" id="Phobius"/>
    </source>
</evidence>
<dbReference type="STRING" id="160454.RV10_GL003613"/>
<feature type="transmembrane region" description="Helical" evidence="1">
    <location>
        <begin position="38"/>
        <end position="59"/>
    </location>
</feature>